<organism evidence="1 2">
    <name type="scientific">Pseudomonas fluorescens</name>
    <dbReference type="NCBI Taxonomy" id="294"/>
    <lineage>
        <taxon>Bacteria</taxon>
        <taxon>Pseudomonadati</taxon>
        <taxon>Pseudomonadota</taxon>
        <taxon>Gammaproteobacteria</taxon>
        <taxon>Pseudomonadales</taxon>
        <taxon>Pseudomonadaceae</taxon>
        <taxon>Pseudomonas</taxon>
    </lineage>
</organism>
<protein>
    <submittedName>
        <fullName evidence="1">Uncharacterized protein</fullName>
    </submittedName>
</protein>
<accession>A0A327MFI5</accession>
<gene>
    <name evidence="1" type="ORF">DOZ80_31595</name>
</gene>
<dbReference type="EMBL" id="QLIN01000038">
    <property type="protein sequence ID" value="RAI61860.1"/>
    <property type="molecule type" value="Genomic_DNA"/>
</dbReference>
<dbReference type="Proteomes" id="UP000249493">
    <property type="component" value="Unassembled WGS sequence"/>
</dbReference>
<proteinExistence type="predicted"/>
<reference evidence="1 2" key="1">
    <citation type="submission" date="2018-06" db="EMBL/GenBank/DDBJ databases">
        <authorList>
            <person name="Zhirakovskaya E."/>
        </authorList>
    </citation>
    <scope>NUCLEOTIDE SEQUENCE [LARGE SCALE GENOMIC DNA]</scope>
    <source>
        <strain evidence="1 2">LY3</strain>
    </source>
</reference>
<sequence length="84" mass="9315">PYMDSSSLQASFALAPVPTAHVYSASYCGIVLMQGHDGLFARRLPIAFTYFTHLDVKGFCRRRFDRFAIARVASQSWCVGLLPG</sequence>
<feature type="non-terminal residue" evidence="1">
    <location>
        <position position="1"/>
    </location>
</feature>
<dbReference type="AlphaFoldDB" id="A0A327MFI5"/>
<name>A0A327MFI5_PSEFL</name>
<comment type="caution">
    <text evidence="1">The sequence shown here is derived from an EMBL/GenBank/DDBJ whole genome shotgun (WGS) entry which is preliminary data.</text>
</comment>
<evidence type="ECO:0000313" key="1">
    <source>
        <dbReference type="EMBL" id="RAI61860.1"/>
    </source>
</evidence>
<evidence type="ECO:0000313" key="2">
    <source>
        <dbReference type="Proteomes" id="UP000249493"/>
    </source>
</evidence>